<keyword evidence="4 6" id="KW-1133">Transmembrane helix</keyword>
<gene>
    <name evidence="7" type="ORF">A1O3_01829</name>
</gene>
<dbReference type="AlphaFoldDB" id="W9YGF6"/>
<keyword evidence="5 6" id="KW-0472">Membrane</keyword>
<evidence type="ECO:0000256" key="2">
    <source>
        <dbReference type="ARBA" id="ARBA00022448"/>
    </source>
</evidence>
<feature type="transmembrane region" description="Helical" evidence="6">
    <location>
        <begin position="337"/>
        <end position="359"/>
    </location>
</feature>
<dbReference type="OrthoDB" id="2417308at2759"/>
<keyword evidence="8" id="KW-1185">Reference proteome</keyword>
<dbReference type="Pfam" id="PF13520">
    <property type="entry name" value="AA_permease_2"/>
    <property type="match status" value="1"/>
</dbReference>
<proteinExistence type="predicted"/>
<dbReference type="GeneID" id="19165962"/>
<dbReference type="GO" id="GO:0022857">
    <property type="term" value="F:transmembrane transporter activity"/>
    <property type="evidence" value="ECO:0007669"/>
    <property type="project" value="InterPro"/>
</dbReference>
<dbReference type="eggNOG" id="KOG1289">
    <property type="taxonomic scope" value="Eukaryota"/>
</dbReference>
<evidence type="ECO:0000313" key="8">
    <source>
        <dbReference type="Proteomes" id="UP000019478"/>
    </source>
</evidence>
<sequence>MLSWIVGAAANVAVMAFQVVFLANLFNPSYESKDWHIWLIMEGILIINCLMNVFGTRLLPMIDAAEFWWFLGSFFIVSITAVAAANTHQPAKFVFATFINQTGWKNPFVVFMDGNFVALDSISHLSEEMSNPSRTVPRAMLMTIGIGALTDLIVCICLMFSVGEDKQAFFDSGAPYLTIMLTSTGSKAAVACISTMQLMNNFNSTTSVIQVGSRIIWSFARDGGFIFPKTFSKVNKSLACPVPAVIMAWAISALVAILYLASTTAFNALMSCLVILAYFAYAVPIICLLLRGRTMDREGTFKLGKAGWTINILALCFMSFLTVFFCFPVYLPATKDNMNYACVVTAGLMLIAYLLWIFVGKKSFKGPSLTGIAVDEIARAQEKDV</sequence>
<accession>W9YGF6</accession>
<feature type="transmembrane region" description="Helical" evidence="6">
    <location>
        <begin position="310"/>
        <end position="331"/>
    </location>
</feature>
<keyword evidence="2" id="KW-0813">Transport</keyword>
<feature type="transmembrane region" description="Helical" evidence="6">
    <location>
        <begin position="268"/>
        <end position="290"/>
    </location>
</feature>
<feature type="transmembrane region" description="Helical" evidence="6">
    <location>
        <begin position="238"/>
        <end position="262"/>
    </location>
</feature>
<evidence type="ECO:0000256" key="4">
    <source>
        <dbReference type="ARBA" id="ARBA00022989"/>
    </source>
</evidence>
<dbReference type="PIRSF" id="PIRSF006060">
    <property type="entry name" value="AA_transporter"/>
    <property type="match status" value="1"/>
</dbReference>
<reference evidence="7 8" key="1">
    <citation type="submission" date="2013-03" db="EMBL/GenBank/DDBJ databases">
        <title>The Genome Sequence of Capronia epimyces CBS 606.96.</title>
        <authorList>
            <consortium name="The Broad Institute Genomics Platform"/>
            <person name="Cuomo C."/>
            <person name="de Hoog S."/>
            <person name="Gorbushina A."/>
            <person name="Walker B."/>
            <person name="Young S.K."/>
            <person name="Zeng Q."/>
            <person name="Gargeya S."/>
            <person name="Fitzgerald M."/>
            <person name="Haas B."/>
            <person name="Abouelleil A."/>
            <person name="Allen A.W."/>
            <person name="Alvarado L."/>
            <person name="Arachchi H.M."/>
            <person name="Berlin A.M."/>
            <person name="Chapman S.B."/>
            <person name="Gainer-Dewar J."/>
            <person name="Goldberg J."/>
            <person name="Griggs A."/>
            <person name="Gujja S."/>
            <person name="Hansen M."/>
            <person name="Howarth C."/>
            <person name="Imamovic A."/>
            <person name="Ireland A."/>
            <person name="Larimer J."/>
            <person name="McCowan C."/>
            <person name="Murphy C."/>
            <person name="Pearson M."/>
            <person name="Poon T.W."/>
            <person name="Priest M."/>
            <person name="Roberts A."/>
            <person name="Saif S."/>
            <person name="Shea T."/>
            <person name="Sisk P."/>
            <person name="Sykes S."/>
            <person name="Wortman J."/>
            <person name="Nusbaum C."/>
            <person name="Birren B."/>
        </authorList>
    </citation>
    <scope>NUCLEOTIDE SEQUENCE [LARGE SCALE GENOMIC DNA]</scope>
    <source>
        <strain evidence="7 8">CBS 606.96</strain>
    </source>
</reference>
<feature type="transmembrane region" description="Helical" evidence="6">
    <location>
        <begin position="139"/>
        <end position="162"/>
    </location>
</feature>
<organism evidence="7 8">
    <name type="scientific">Capronia epimyces CBS 606.96</name>
    <dbReference type="NCBI Taxonomy" id="1182542"/>
    <lineage>
        <taxon>Eukaryota</taxon>
        <taxon>Fungi</taxon>
        <taxon>Dikarya</taxon>
        <taxon>Ascomycota</taxon>
        <taxon>Pezizomycotina</taxon>
        <taxon>Eurotiomycetes</taxon>
        <taxon>Chaetothyriomycetidae</taxon>
        <taxon>Chaetothyriales</taxon>
        <taxon>Herpotrichiellaceae</taxon>
        <taxon>Capronia</taxon>
    </lineage>
</organism>
<comment type="caution">
    <text evidence="7">The sequence shown here is derived from an EMBL/GenBank/DDBJ whole genome shotgun (WGS) entry which is preliminary data.</text>
</comment>
<dbReference type="PANTHER" id="PTHR45649">
    <property type="entry name" value="AMINO-ACID PERMEASE BAT1"/>
    <property type="match status" value="1"/>
</dbReference>
<protein>
    <recommendedName>
        <fullName evidence="9">Amino acid permease/ SLC12A domain-containing protein</fullName>
    </recommendedName>
</protein>
<dbReference type="HOGENOM" id="CLU_004495_6_2_1"/>
<dbReference type="InterPro" id="IPR002293">
    <property type="entry name" value="AA/rel_permease1"/>
</dbReference>
<evidence type="ECO:0000256" key="3">
    <source>
        <dbReference type="ARBA" id="ARBA00022692"/>
    </source>
</evidence>
<dbReference type="EMBL" id="AMGY01000002">
    <property type="protein sequence ID" value="EXJ88765.1"/>
    <property type="molecule type" value="Genomic_DNA"/>
</dbReference>
<dbReference type="Gene3D" id="1.20.1740.10">
    <property type="entry name" value="Amino acid/polyamine transporter I"/>
    <property type="match status" value="1"/>
</dbReference>
<feature type="transmembrane region" description="Helical" evidence="6">
    <location>
        <begin position="6"/>
        <end position="25"/>
    </location>
</feature>
<name>W9YGF6_9EURO</name>
<dbReference type="PANTHER" id="PTHR45649:SF14">
    <property type="entry name" value="GABA PERMEASE"/>
    <property type="match status" value="1"/>
</dbReference>
<evidence type="ECO:0000313" key="7">
    <source>
        <dbReference type="EMBL" id="EXJ88765.1"/>
    </source>
</evidence>
<evidence type="ECO:0000256" key="1">
    <source>
        <dbReference type="ARBA" id="ARBA00004141"/>
    </source>
</evidence>
<dbReference type="RefSeq" id="XP_007730162.1">
    <property type="nucleotide sequence ID" value="XM_007731972.1"/>
</dbReference>
<feature type="transmembrane region" description="Helical" evidence="6">
    <location>
        <begin position="67"/>
        <end position="85"/>
    </location>
</feature>
<comment type="subcellular location">
    <subcellularLocation>
        <location evidence="1">Membrane</location>
        <topology evidence="1">Multi-pass membrane protein</topology>
    </subcellularLocation>
</comment>
<dbReference type="STRING" id="1182542.W9YGF6"/>
<evidence type="ECO:0000256" key="6">
    <source>
        <dbReference type="SAM" id="Phobius"/>
    </source>
</evidence>
<keyword evidence="3 6" id="KW-0812">Transmembrane</keyword>
<evidence type="ECO:0008006" key="9">
    <source>
        <dbReference type="Google" id="ProtNLM"/>
    </source>
</evidence>
<evidence type="ECO:0000256" key="5">
    <source>
        <dbReference type="ARBA" id="ARBA00023136"/>
    </source>
</evidence>
<feature type="transmembrane region" description="Helical" evidence="6">
    <location>
        <begin position="37"/>
        <end position="55"/>
    </location>
</feature>
<dbReference type="Proteomes" id="UP000019478">
    <property type="component" value="Unassembled WGS sequence"/>
</dbReference>
<dbReference type="GO" id="GO:0016020">
    <property type="term" value="C:membrane"/>
    <property type="evidence" value="ECO:0007669"/>
    <property type="project" value="UniProtKB-SubCell"/>
</dbReference>